<keyword evidence="5" id="KW-1185">Reference proteome</keyword>
<organism evidence="4 5">
    <name type="scientific">Bugula neritina</name>
    <name type="common">Brown bryozoan</name>
    <name type="synonym">Sertularia neritina</name>
    <dbReference type="NCBI Taxonomy" id="10212"/>
    <lineage>
        <taxon>Eukaryota</taxon>
        <taxon>Metazoa</taxon>
        <taxon>Spiralia</taxon>
        <taxon>Lophotrochozoa</taxon>
        <taxon>Bryozoa</taxon>
        <taxon>Gymnolaemata</taxon>
        <taxon>Cheilostomatida</taxon>
        <taxon>Flustrina</taxon>
        <taxon>Buguloidea</taxon>
        <taxon>Bugulidae</taxon>
        <taxon>Bugula</taxon>
    </lineage>
</organism>
<comment type="caution">
    <text evidence="4">The sequence shown here is derived from an EMBL/GenBank/DDBJ whole genome shotgun (WGS) entry which is preliminary data.</text>
</comment>
<keyword evidence="1" id="KW-0245">EGF-like domain</keyword>
<accession>A0A7J7JF85</accession>
<evidence type="ECO:0000313" key="5">
    <source>
        <dbReference type="Proteomes" id="UP000593567"/>
    </source>
</evidence>
<dbReference type="AlphaFoldDB" id="A0A7J7JF85"/>
<proteinExistence type="predicted"/>
<dbReference type="EMBL" id="VXIV02002596">
    <property type="protein sequence ID" value="KAF6024266.1"/>
    <property type="molecule type" value="Genomic_DNA"/>
</dbReference>
<protein>
    <recommendedName>
        <fullName evidence="3">EGF-like domain-containing protein</fullName>
    </recommendedName>
</protein>
<sequence>MKSLVFTVTVLVLCGETLAYIRDPCAGFDCGVGFCSAPADAPFCVCPAGYVYEEIQRTCVRSRDPCLNFDCGEGGRCVSPTDIPTCVCIQGYKYDNTLKKCVRHVCPPCGIDECGLFTPGQTPYICPFGFARDDCGCVDPSDCTCENCPFFDRSLQCELGFKTDSRGCPISACVEPTTVTTTTCPPCGIHECGLFPPGATPYTCPNGYVTNDCGCVTSCQCDPPTPMAKKRCPKSNEPLGPIGRPCSQNSQCKASNQICCQSINSSKSCLNGIPVGARK</sequence>
<evidence type="ECO:0000313" key="4">
    <source>
        <dbReference type="EMBL" id="KAF6024266.1"/>
    </source>
</evidence>
<dbReference type="SMART" id="SM00181">
    <property type="entry name" value="EGF"/>
    <property type="match status" value="2"/>
</dbReference>
<reference evidence="4" key="1">
    <citation type="submission" date="2020-06" db="EMBL/GenBank/DDBJ databases">
        <title>Draft genome of Bugula neritina, a colonial animal packing powerful symbionts and potential medicines.</title>
        <authorList>
            <person name="Rayko M."/>
        </authorList>
    </citation>
    <scope>NUCLEOTIDE SEQUENCE [LARGE SCALE GENOMIC DNA]</scope>
    <source>
        <strain evidence="4">Kwan_BN1</strain>
    </source>
</reference>
<feature type="signal peptide" evidence="2">
    <location>
        <begin position="1"/>
        <end position="19"/>
    </location>
</feature>
<dbReference type="OrthoDB" id="6156699at2759"/>
<evidence type="ECO:0000256" key="2">
    <source>
        <dbReference type="SAM" id="SignalP"/>
    </source>
</evidence>
<feature type="chain" id="PRO_5029766753" description="EGF-like domain-containing protein" evidence="2">
    <location>
        <begin position="20"/>
        <end position="279"/>
    </location>
</feature>
<comment type="caution">
    <text evidence="1">Lacks conserved residue(s) required for the propagation of feature annotation.</text>
</comment>
<feature type="domain" description="EGF-like" evidence="3">
    <location>
        <begin position="62"/>
        <end position="98"/>
    </location>
</feature>
<gene>
    <name evidence="4" type="ORF">EB796_017407</name>
</gene>
<dbReference type="PROSITE" id="PS50026">
    <property type="entry name" value="EGF_3"/>
    <property type="match status" value="1"/>
</dbReference>
<evidence type="ECO:0000256" key="1">
    <source>
        <dbReference type="PROSITE-ProRule" id="PRU00076"/>
    </source>
</evidence>
<name>A0A7J7JF85_BUGNE</name>
<evidence type="ECO:0000259" key="3">
    <source>
        <dbReference type="PROSITE" id="PS50026"/>
    </source>
</evidence>
<dbReference type="Proteomes" id="UP000593567">
    <property type="component" value="Unassembled WGS sequence"/>
</dbReference>
<keyword evidence="2" id="KW-0732">Signal</keyword>
<dbReference type="InterPro" id="IPR000742">
    <property type="entry name" value="EGF"/>
</dbReference>